<protein>
    <submittedName>
        <fullName evidence="2">Cupin domain-containing protein</fullName>
    </submittedName>
</protein>
<name>A0ABW2DTT8_9BACT</name>
<dbReference type="EMBL" id="JBHSYQ010000016">
    <property type="protein sequence ID" value="MFC6999931.1"/>
    <property type="molecule type" value="Genomic_DNA"/>
</dbReference>
<dbReference type="Pfam" id="PF07883">
    <property type="entry name" value="Cupin_2"/>
    <property type="match status" value="1"/>
</dbReference>
<dbReference type="Gene3D" id="2.60.120.10">
    <property type="entry name" value="Jelly Rolls"/>
    <property type="match status" value="1"/>
</dbReference>
<organism evidence="2 3">
    <name type="scientific">Rufibacter roseus</name>
    <dbReference type="NCBI Taxonomy" id="1567108"/>
    <lineage>
        <taxon>Bacteria</taxon>
        <taxon>Pseudomonadati</taxon>
        <taxon>Bacteroidota</taxon>
        <taxon>Cytophagia</taxon>
        <taxon>Cytophagales</taxon>
        <taxon>Hymenobacteraceae</taxon>
        <taxon>Rufibacter</taxon>
    </lineage>
</organism>
<comment type="caution">
    <text evidence="2">The sequence shown here is derived from an EMBL/GenBank/DDBJ whole genome shotgun (WGS) entry which is preliminary data.</text>
</comment>
<dbReference type="CDD" id="cd02230">
    <property type="entry name" value="cupin_HP0902-like"/>
    <property type="match status" value="1"/>
</dbReference>
<reference evidence="3" key="1">
    <citation type="journal article" date="2019" name="Int. J. Syst. Evol. Microbiol.">
        <title>The Global Catalogue of Microorganisms (GCM) 10K type strain sequencing project: providing services to taxonomists for standard genome sequencing and annotation.</title>
        <authorList>
            <consortium name="The Broad Institute Genomics Platform"/>
            <consortium name="The Broad Institute Genome Sequencing Center for Infectious Disease"/>
            <person name="Wu L."/>
            <person name="Ma J."/>
        </authorList>
    </citation>
    <scope>NUCLEOTIDE SEQUENCE [LARGE SCALE GENOMIC DNA]</scope>
    <source>
        <strain evidence="3">CGMCC 4.7393</strain>
    </source>
</reference>
<keyword evidence="3" id="KW-1185">Reference proteome</keyword>
<dbReference type="PANTHER" id="PTHR37694">
    <property type="entry name" value="SLR8022 PROTEIN"/>
    <property type="match status" value="1"/>
</dbReference>
<dbReference type="PANTHER" id="PTHR37694:SF1">
    <property type="entry name" value="SLR8022 PROTEIN"/>
    <property type="match status" value="1"/>
</dbReference>
<proteinExistence type="predicted"/>
<evidence type="ECO:0000313" key="3">
    <source>
        <dbReference type="Proteomes" id="UP001596405"/>
    </source>
</evidence>
<dbReference type="SUPFAM" id="SSF51182">
    <property type="entry name" value="RmlC-like cupins"/>
    <property type="match status" value="1"/>
</dbReference>
<evidence type="ECO:0000259" key="1">
    <source>
        <dbReference type="Pfam" id="PF07883"/>
    </source>
</evidence>
<dbReference type="RefSeq" id="WP_066622079.1">
    <property type="nucleotide sequence ID" value="NZ_JBHSYQ010000016.1"/>
</dbReference>
<gene>
    <name evidence="2" type="ORF">ACFQHR_20010</name>
</gene>
<accession>A0ABW2DTT8</accession>
<sequence length="108" mass="11956">MPLSEKVSASLEIQNLSEQVMYHPEKFAHKLLIDREEQKTLLFAFSKGQGLKTHTTPKPALLVMLEGVCNFKVNGITQLLIAGEVITIPANVPHSLTAATDFKMILIK</sequence>
<dbReference type="InterPro" id="IPR014710">
    <property type="entry name" value="RmlC-like_jellyroll"/>
</dbReference>
<dbReference type="InterPro" id="IPR011051">
    <property type="entry name" value="RmlC_Cupin_sf"/>
</dbReference>
<feature type="domain" description="Cupin type-2" evidence="1">
    <location>
        <begin position="43"/>
        <end position="105"/>
    </location>
</feature>
<evidence type="ECO:0000313" key="2">
    <source>
        <dbReference type="EMBL" id="MFC6999931.1"/>
    </source>
</evidence>
<dbReference type="Proteomes" id="UP001596405">
    <property type="component" value="Unassembled WGS sequence"/>
</dbReference>
<dbReference type="InterPro" id="IPR013096">
    <property type="entry name" value="Cupin_2"/>
</dbReference>